<dbReference type="Proteomes" id="UP000825015">
    <property type="component" value="Chromosome"/>
</dbReference>
<evidence type="ECO:0000313" key="2">
    <source>
        <dbReference type="Proteomes" id="UP000825015"/>
    </source>
</evidence>
<proteinExistence type="predicted"/>
<protein>
    <submittedName>
        <fullName evidence="1">Uncharacterized protein</fullName>
    </submittedName>
</protein>
<reference evidence="1" key="1">
    <citation type="submission" date="2019-06" db="EMBL/GenBank/DDBJ databases">
        <title>Complete genome sequence of Methanobrevibacter arboriphilus strain SA.</title>
        <authorList>
            <person name="Asakawa S."/>
        </authorList>
    </citation>
    <scope>NUCLEOTIDE SEQUENCE</scope>
    <source>
        <strain evidence="1">SA</strain>
    </source>
</reference>
<gene>
    <name evidence="1" type="ORF">MarbSA_10550</name>
</gene>
<keyword evidence="2" id="KW-1185">Reference proteome</keyword>
<evidence type="ECO:0000313" key="1">
    <source>
        <dbReference type="EMBL" id="BBL62015.1"/>
    </source>
</evidence>
<sequence length="121" mass="13862">MEKKKKIIIVIIVAIIAVVSVGSYITYEWYMNTNFENNLKEANSYANERVDTSNEVSADSETMFTTQKEGSRIITDIIKNIDEIIKSTDNEISKLEEAKNYAQSPAEKKIHRITTKNKKQL</sequence>
<accession>A0ACA8R2U4</accession>
<name>A0ACA8R2U4_METAZ</name>
<organism evidence="1 2">
    <name type="scientific">Methanobrevibacter arboriphilus</name>
    <dbReference type="NCBI Taxonomy" id="39441"/>
    <lineage>
        <taxon>Archaea</taxon>
        <taxon>Methanobacteriati</taxon>
        <taxon>Methanobacteriota</taxon>
        <taxon>Methanomada group</taxon>
        <taxon>Methanobacteria</taxon>
        <taxon>Methanobacteriales</taxon>
        <taxon>Methanobacteriaceae</taxon>
        <taxon>Methanobrevibacter</taxon>
    </lineage>
</organism>
<dbReference type="EMBL" id="AP019779">
    <property type="protein sequence ID" value="BBL62015.1"/>
    <property type="molecule type" value="Genomic_DNA"/>
</dbReference>